<accession>A0A1M5FWZ1</accession>
<keyword evidence="2" id="KW-0812">Transmembrane</keyword>
<proteinExistence type="predicted"/>
<dbReference type="SUPFAM" id="SSF158682">
    <property type="entry name" value="TerB-like"/>
    <property type="match status" value="1"/>
</dbReference>
<evidence type="ECO:0000256" key="2">
    <source>
        <dbReference type="SAM" id="Phobius"/>
    </source>
</evidence>
<dbReference type="Proteomes" id="UP000183987">
    <property type="component" value="Unassembled WGS sequence"/>
</dbReference>
<dbReference type="OrthoDB" id="5459344at2"/>
<evidence type="ECO:0000313" key="4">
    <source>
        <dbReference type="Proteomes" id="UP000183987"/>
    </source>
</evidence>
<dbReference type="CDD" id="cd07178">
    <property type="entry name" value="terB_like_YebE"/>
    <property type="match status" value="1"/>
</dbReference>
<dbReference type="AlphaFoldDB" id="A0A1M5FWZ1"/>
<feature type="region of interest" description="Disordered" evidence="1">
    <location>
        <begin position="12"/>
        <end position="43"/>
    </location>
</feature>
<reference evidence="4" key="1">
    <citation type="submission" date="2016-11" db="EMBL/GenBank/DDBJ databases">
        <authorList>
            <person name="Varghese N."/>
            <person name="Submissions S."/>
        </authorList>
    </citation>
    <scope>NUCLEOTIDE SEQUENCE [LARGE SCALE GENOMIC DNA]</scope>
    <source>
        <strain evidence="4">DSM 29326</strain>
    </source>
</reference>
<dbReference type="STRING" id="366533.SAMN05444339_1279"/>
<keyword evidence="2" id="KW-0472">Membrane</keyword>
<gene>
    <name evidence="3" type="ORF">SAMN05444339_1279</name>
</gene>
<dbReference type="InterPro" id="IPR029024">
    <property type="entry name" value="TerB-like"/>
</dbReference>
<keyword evidence="4" id="KW-1185">Reference proteome</keyword>
<keyword evidence="2" id="KW-1133">Transmembrane helix</keyword>
<name>A0A1M5FWZ1_LOKAT</name>
<protein>
    <submittedName>
        <fullName evidence="3">Uncharacterized membrane protein YebE, DUF533 family</fullName>
    </submittedName>
</protein>
<organism evidence="3 4">
    <name type="scientific">Loktanella atrilutea</name>
    <dbReference type="NCBI Taxonomy" id="366533"/>
    <lineage>
        <taxon>Bacteria</taxon>
        <taxon>Pseudomonadati</taxon>
        <taxon>Pseudomonadota</taxon>
        <taxon>Alphaproteobacteria</taxon>
        <taxon>Rhodobacterales</taxon>
        <taxon>Roseobacteraceae</taxon>
        <taxon>Loktanella</taxon>
    </lineage>
</organism>
<dbReference type="InterPro" id="IPR007486">
    <property type="entry name" value="YebE"/>
</dbReference>
<dbReference type="Pfam" id="PF04391">
    <property type="entry name" value="DUF533"/>
    <property type="match status" value="1"/>
</dbReference>
<sequence length="247" mass="24817">MNVQKLLEQFLGPDGTTNLGAPRQGGRDGLADARPSGLAGQGSDSIGNLLRSAIAGSGSSRQSGGGLGVPGAAMGGLAAGGLLGMVLGGKKKKRKKGFGGGGVLSHGGAAVLGALAHRAYQNWQDGQQVAKAPMATLDDVPQDGSRFAPVTGADGKPFALALIGAMIAAANADGHIDANEQKLIFDAADRGGLDAEGKAFVFDAIQRPLSPTQIAALAADREQAAELYLAVQGAMRSTVAWSVNRHA</sequence>
<dbReference type="RefSeq" id="WP_072859006.1">
    <property type="nucleotide sequence ID" value="NZ_FQUE01000027.1"/>
</dbReference>
<evidence type="ECO:0000256" key="1">
    <source>
        <dbReference type="SAM" id="MobiDB-lite"/>
    </source>
</evidence>
<feature type="transmembrane region" description="Helical" evidence="2">
    <location>
        <begin position="67"/>
        <end position="87"/>
    </location>
</feature>
<dbReference type="EMBL" id="FQUE01000027">
    <property type="protein sequence ID" value="SHF95904.1"/>
    <property type="molecule type" value="Genomic_DNA"/>
</dbReference>
<evidence type="ECO:0000313" key="3">
    <source>
        <dbReference type="EMBL" id="SHF95904.1"/>
    </source>
</evidence>